<sequence>MAHSHCKDTDTSTMLSQRASASKRVRRQRSQHNSSVPFVRLPAELKNQIWGLVIPSETTFDASKQAQTLEDYTSKCRAAQDEERRKQSMLLSDGGIHFICTSSPLRSLLGEDRQTRWRKPGGNKPGGKTFKADVRAFYQIEPKPYTPAITQVCKAFRPETLRFFYGSNTFELRTSDQMTYEAMVSWLSCRPQVGIEAMRRVIVSYILKEEESDNLREDFSLPYPSVRIRLLMDFEMGVAKAVALPDVKSSISSRHLYLLQPPWHISPPWTYHIKDKTDWPTDSAVTMGDNKSGEITVPATALDKAIEDIRLVHGFGGEKVLTLERLMHVVKAFNFYKKGFYKDSPAHLPDTSRAL</sequence>
<gene>
    <name evidence="2" type="ORF">RCC_05191</name>
</gene>
<feature type="compositionally biased region" description="Polar residues" evidence="1">
    <location>
        <begin position="11"/>
        <end position="20"/>
    </location>
</feature>
<dbReference type="GeneID" id="35600357"/>
<protein>
    <submittedName>
        <fullName evidence="2">Uncharacterized protein</fullName>
    </submittedName>
</protein>
<keyword evidence="3" id="KW-1185">Reference proteome</keyword>
<feature type="compositionally biased region" description="Basic residues" evidence="1">
    <location>
        <begin position="21"/>
        <end position="30"/>
    </location>
</feature>
<proteinExistence type="predicted"/>
<feature type="region of interest" description="Disordered" evidence="1">
    <location>
        <begin position="1"/>
        <end position="34"/>
    </location>
</feature>
<organism evidence="2 3">
    <name type="scientific">Ramularia collo-cygni</name>
    <dbReference type="NCBI Taxonomy" id="112498"/>
    <lineage>
        <taxon>Eukaryota</taxon>
        <taxon>Fungi</taxon>
        <taxon>Dikarya</taxon>
        <taxon>Ascomycota</taxon>
        <taxon>Pezizomycotina</taxon>
        <taxon>Dothideomycetes</taxon>
        <taxon>Dothideomycetidae</taxon>
        <taxon>Mycosphaerellales</taxon>
        <taxon>Mycosphaerellaceae</taxon>
        <taxon>Ramularia</taxon>
    </lineage>
</organism>
<evidence type="ECO:0000313" key="2">
    <source>
        <dbReference type="EMBL" id="CZT19343.1"/>
    </source>
</evidence>
<accession>A0A2D3VFA5</accession>
<dbReference type="EMBL" id="FJUY01000007">
    <property type="protein sequence ID" value="CZT19343.1"/>
    <property type="molecule type" value="Genomic_DNA"/>
</dbReference>
<evidence type="ECO:0000313" key="3">
    <source>
        <dbReference type="Proteomes" id="UP000225277"/>
    </source>
</evidence>
<dbReference type="PANTHER" id="PTHR42085">
    <property type="entry name" value="F-BOX DOMAIN-CONTAINING PROTEIN"/>
    <property type="match status" value="1"/>
</dbReference>
<dbReference type="PANTHER" id="PTHR42085:SF2">
    <property type="entry name" value="F-BOX DOMAIN-CONTAINING PROTEIN"/>
    <property type="match status" value="1"/>
</dbReference>
<dbReference type="InterPro" id="IPR038883">
    <property type="entry name" value="AN11006-like"/>
</dbReference>
<reference evidence="2 3" key="1">
    <citation type="submission" date="2016-03" db="EMBL/GenBank/DDBJ databases">
        <authorList>
            <person name="Ploux O."/>
        </authorList>
    </citation>
    <scope>NUCLEOTIDE SEQUENCE [LARGE SCALE GENOMIC DNA]</scope>
    <source>
        <strain evidence="2 3">URUG2</strain>
    </source>
</reference>
<evidence type="ECO:0000256" key="1">
    <source>
        <dbReference type="SAM" id="MobiDB-lite"/>
    </source>
</evidence>
<dbReference type="AlphaFoldDB" id="A0A2D3VFA5"/>
<name>A0A2D3VFA5_9PEZI</name>
<feature type="compositionally biased region" description="Basic and acidic residues" evidence="1">
    <location>
        <begin position="1"/>
        <end position="10"/>
    </location>
</feature>
<dbReference type="RefSeq" id="XP_023626233.1">
    <property type="nucleotide sequence ID" value="XM_023770465.1"/>
</dbReference>
<dbReference type="Proteomes" id="UP000225277">
    <property type="component" value="Unassembled WGS sequence"/>
</dbReference>